<dbReference type="EMBL" id="FRAG01000045">
    <property type="protein sequence ID" value="SHK30794.1"/>
    <property type="molecule type" value="Genomic_DNA"/>
</dbReference>
<gene>
    <name evidence="2" type="ORF">SAMN02745912_02936</name>
</gene>
<evidence type="ECO:0000256" key="1">
    <source>
        <dbReference type="SAM" id="SignalP"/>
    </source>
</evidence>
<dbReference type="Proteomes" id="UP000184465">
    <property type="component" value="Unassembled WGS sequence"/>
</dbReference>
<evidence type="ECO:0000313" key="3">
    <source>
        <dbReference type="Proteomes" id="UP000184465"/>
    </source>
</evidence>
<evidence type="ECO:0000313" key="2">
    <source>
        <dbReference type="EMBL" id="SHK30794.1"/>
    </source>
</evidence>
<dbReference type="STRING" id="1121301.SAMN02745912_02936"/>
<sequence length="217" mass="23765">MKKITSLVLVTLLVCSLSISSVFADTNADQVEGKLFIETISEEEFVKDLAREKGISIEEARILNNQNTEKALYSRNKNSYLGIGTRGHTDKVYYKRAYKIYRLNSDVSAEIGAKFKVLNSAGNKEILETCGNPYTRKAAGASIVDWEELSVYTDPAGNYPTQSVTVLGCGYFYFEIDNGASVGFDLAGFSASGSTSTTTTYTSRTMDLQLDVDASDL</sequence>
<feature type="signal peptide" evidence="1">
    <location>
        <begin position="1"/>
        <end position="24"/>
    </location>
</feature>
<name>A0A1M6RE96_PARC5</name>
<accession>A0A1M6RE96</accession>
<organism evidence="2 3">
    <name type="scientific">Paramaledivibacter caminithermalis (strain DSM 15212 / CIP 107654 / DViRD3)</name>
    <name type="common">Clostridium caminithermale</name>
    <dbReference type="NCBI Taxonomy" id="1121301"/>
    <lineage>
        <taxon>Bacteria</taxon>
        <taxon>Bacillati</taxon>
        <taxon>Bacillota</taxon>
        <taxon>Clostridia</taxon>
        <taxon>Peptostreptococcales</taxon>
        <taxon>Caminicellaceae</taxon>
        <taxon>Paramaledivibacter</taxon>
    </lineage>
</organism>
<proteinExistence type="predicted"/>
<keyword evidence="3" id="KW-1185">Reference proteome</keyword>
<dbReference type="RefSeq" id="WP_073151676.1">
    <property type="nucleotide sequence ID" value="NZ_FRAG01000045.1"/>
</dbReference>
<keyword evidence="1" id="KW-0732">Signal</keyword>
<feature type="chain" id="PRO_5013200839" evidence="1">
    <location>
        <begin position="25"/>
        <end position="217"/>
    </location>
</feature>
<dbReference type="AlphaFoldDB" id="A0A1M6RE96"/>
<reference evidence="2 3" key="1">
    <citation type="submission" date="2016-11" db="EMBL/GenBank/DDBJ databases">
        <authorList>
            <person name="Jaros S."/>
            <person name="Januszkiewicz K."/>
            <person name="Wedrychowicz H."/>
        </authorList>
    </citation>
    <scope>NUCLEOTIDE SEQUENCE [LARGE SCALE GENOMIC DNA]</scope>
    <source>
        <strain evidence="2 3">DSM 15212</strain>
    </source>
</reference>
<protein>
    <submittedName>
        <fullName evidence="2">Uncharacterized protein</fullName>
    </submittedName>
</protein>